<dbReference type="GO" id="GO:0016020">
    <property type="term" value="C:membrane"/>
    <property type="evidence" value="ECO:0007669"/>
    <property type="project" value="UniProtKB-SubCell"/>
</dbReference>
<keyword evidence="2 11" id="KW-0812">Transmembrane</keyword>
<dbReference type="GO" id="GO:0043123">
    <property type="term" value="P:positive regulation of canonical NF-kappaB signal transduction"/>
    <property type="evidence" value="ECO:0007669"/>
    <property type="project" value="InterPro"/>
</dbReference>
<dbReference type="Gene3D" id="2.10.50.10">
    <property type="entry name" value="Tumor Necrosis Factor Receptor, subunit A, domain 2"/>
    <property type="match status" value="1"/>
</dbReference>
<dbReference type="PROSITE" id="PS50050">
    <property type="entry name" value="TNFR_NGFR_2"/>
    <property type="match status" value="1"/>
</dbReference>
<gene>
    <name evidence="14" type="primary">LOC118412707</name>
</gene>
<feature type="domain" description="TNFR-Cys" evidence="12">
    <location>
        <begin position="44"/>
        <end position="81"/>
    </location>
</feature>
<keyword evidence="3" id="KW-0677">Repeat</keyword>
<evidence type="ECO:0000256" key="4">
    <source>
        <dbReference type="ARBA" id="ARBA00022989"/>
    </source>
</evidence>
<evidence type="ECO:0000256" key="2">
    <source>
        <dbReference type="ARBA" id="ARBA00022692"/>
    </source>
</evidence>
<protein>
    <submittedName>
        <fullName evidence="14">Tumor necrosis factor receptor superfamily member 16-like</fullName>
    </submittedName>
</protein>
<feature type="region of interest" description="Disordered" evidence="10">
    <location>
        <begin position="126"/>
        <end position="167"/>
    </location>
</feature>
<dbReference type="InterPro" id="IPR047526">
    <property type="entry name" value="TNR19/27/EDAR"/>
</dbReference>
<dbReference type="GO" id="GO:0046330">
    <property type="term" value="P:positive regulation of JNK cascade"/>
    <property type="evidence" value="ECO:0007669"/>
    <property type="project" value="InterPro"/>
</dbReference>
<sequence length="228" mass="25358">MVMSDICVLLSAMSQENVTDKKSYWVVLGLFYFMICTRAASVDDCPENKYYMEPWCISCTVCQDQNREVLQPCLPQSDAVCGDCFPGYYLDQRYCHSCVYAPADHRYCQLWLASQTTARPAASTTMSTSTQTQTQHTIIQTTPPPSTKQESTKPTNNIISMSTSSNPSKVQLGPTLGPGPVAAIVASVVVLTLIGTLVWRFKQRVKYNKEEATPVQATDEDQQVHSYP</sequence>
<dbReference type="OMA" id="CQLWLAS"/>
<evidence type="ECO:0000256" key="5">
    <source>
        <dbReference type="ARBA" id="ARBA00023136"/>
    </source>
</evidence>
<evidence type="ECO:0000259" key="12">
    <source>
        <dbReference type="PROSITE" id="PS50050"/>
    </source>
</evidence>
<dbReference type="OrthoDB" id="10017617at2759"/>
<dbReference type="AlphaFoldDB" id="A0A9J7MLN3"/>
<dbReference type="GeneID" id="118412707"/>
<keyword evidence="7" id="KW-0675">Receptor</keyword>
<dbReference type="KEGG" id="bfo:118412707"/>
<dbReference type="GO" id="GO:0038023">
    <property type="term" value="F:signaling receptor activity"/>
    <property type="evidence" value="ECO:0007669"/>
    <property type="project" value="InterPro"/>
</dbReference>
<reference evidence="14" key="2">
    <citation type="submission" date="2025-08" db="UniProtKB">
        <authorList>
            <consortium name="RefSeq"/>
        </authorList>
    </citation>
    <scope>IDENTIFICATION</scope>
    <source>
        <strain evidence="14">S238N-H82</strain>
        <tissue evidence="14">Testes</tissue>
    </source>
</reference>
<comment type="caution">
    <text evidence="9">Lacks conserved residue(s) required for the propagation of feature annotation.</text>
</comment>
<keyword evidence="13" id="KW-1185">Reference proteome</keyword>
<feature type="compositionally biased region" description="Low complexity" evidence="10">
    <location>
        <begin position="154"/>
        <end position="167"/>
    </location>
</feature>
<feature type="repeat" description="TNFR-Cys" evidence="9">
    <location>
        <begin position="44"/>
        <end position="81"/>
    </location>
</feature>
<evidence type="ECO:0000256" key="10">
    <source>
        <dbReference type="SAM" id="MobiDB-lite"/>
    </source>
</evidence>
<evidence type="ECO:0000313" key="13">
    <source>
        <dbReference type="Proteomes" id="UP000001554"/>
    </source>
</evidence>
<dbReference type="PROSITE" id="PS00652">
    <property type="entry name" value="TNFR_NGFR_1"/>
    <property type="match status" value="1"/>
</dbReference>
<dbReference type="Pfam" id="PF00020">
    <property type="entry name" value="TNFR_c6"/>
    <property type="match status" value="1"/>
</dbReference>
<comment type="subcellular location">
    <subcellularLocation>
        <location evidence="1">Membrane</location>
        <topology evidence="1">Single-pass membrane protein</topology>
    </subcellularLocation>
</comment>
<organism evidence="13 14">
    <name type="scientific">Branchiostoma floridae</name>
    <name type="common">Florida lancelet</name>
    <name type="synonym">Amphioxus</name>
    <dbReference type="NCBI Taxonomy" id="7739"/>
    <lineage>
        <taxon>Eukaryota</taxon>
        <taxon>Metazoa</taxon>
        <taxon>Chordata</taxon>
        <taxon>Cephalochordata</taxon>
        <taxon>Leptocardii</taxon>
        <taxon>Amphioxiformes</taxon>
        <taxon>Branchiostomatidae</taxon>
        <taxon>Branchiostoma</taxon>
    </lineage>
</organism>
<evidence type="ECO:0000256" key="7">
    <source>
        <dbReference type="ARBA" id="ARBA00023170"/>
    </source>
</evidence>
<keyword evidence="6" id="KW-1015">Disulfide bond</keyword>
<reference evidence="13" key="1">
    <citation type="journal article" date="2020" name="Nat. Ecol. Evol.">
        <title>Deeply conserved synteny resolves early events in vertebrate evolution.</title>
        <authorList>
            <person name="Simakov O."/>
            <person name="Marletaz F."/>
            <person name="Yue J.X."/>
            <person name="O'Connell B."/>
            <person name="Jenkins J."/>
            <person name="Brandt A."/>
            <person name="Calef R."/>
            <person name="Tung C.H."/>
            <person name="Huang T.K."/>
            <person name="Schmutz J."/>
            <person name="Satoh N."/>
            <person name="Yu J.K."/>
            <person name="Putnam N.H."/>
            <person name="Green R.E."/>
            <person name="Rokhsar D.S."/>
        </authorList>
    </citation>
    <scope>NUCLEOTIDE SEQUENCE [LARGE SCALE GENOMIC DNA]</scope>
    <source>
        <strain evidence="13">S238N-H82</strain>
    </source>
</reference>
<keyword evidence="8" id="KW-0325">Glycoprotein</keyword>
<feature type="transmembrane region" description="Helical" evidence="11">
    <location>
        <begin position="23"/>
        <end position="41"/>
    </location>
</feature>
<evidence type="ECO:0000313" key="14">
    <source>
        <dbReference type="RefSeq" id="XP_035671631.1"/>
    </source>
</evidence>
<evidence type="ECO:0000256" key="1">
    <source>
        <dbReference type="ARBA" id="ARBA00004167"/>
    </source>
</evidence>
<evidence type="ECO:0000256" key="6">
    <source>
        <dbReference type="ARBA" id="ARBA00023157"/>
    </source>
</evidence>
<dbReference type="PANTHER" id="PTHR12120:SF10">
    <property type="entry name" value="TNFR-CYS DOMAIN-CONTAINING PROTEIN"/>
    <property type="match status" value="1"/>
</dbReference>
<proteinExistence type="predicted"/>
<evidence type="ECO:0000256" key="11">
    <source>
        <dbReference type="SAM" id="Phobius"/>
    </source>
</evidence>
<feature type="compositionally biased region" description="Low complexity" evidence="10">
    <location>
        <begin position="126"/>
        <end position="141"/>
    </location>
</feature>
<keyword evidence="5 11" id="KW-0472">Membrane</keyword>
<dbReference type="PANTHER" id="PTHR12120">
    <property type="entry name" value="TNFR-CYS DOMAIN-CONTAINING PROTEIN"/>
    <property type="match status" value="1"/>
</dbReference>
<evidence type="ECO:0000256" key="8">
    <source>
        <dbReference type="ARBA" id="ARBA00023180"/>
    </source>
</evidence>
<evidence type="ECO:0000256" key="3">
    <source>
        <dbReference type="ARBA" id="ARBA00022737"/>
    </source>
</evidence>
<name>A0A9J7MLN3_BRAFL</name>
<evidence type="ECO:0000256" key="9">
    <source>
        <dbReference type="PROSITE-ProRule" id="PRU00206"/>
    </source>
</evidence>
<keyword evidence="4 11" id="KW-1133">Transmembrane helix</keyword>
<dbReference type="InterPro" id="IPR001368">
    <property type="entry name" value="TNFR/NGFR_Cys_rich_reg"/>
</dbReference>
<accession>A0A9J7MLN3</accession>
<dbReference type="RefSeq" id="XP_035671631.1">
    <property type="nucleotide sequence ID" value="XM_035815738.1"/>
</dbReference>
<dbReference type="Proteomes" id="UP000001554">
    <property type="component" value="Chromosome 1"/>
</dbReference>
<feature type="transmembrane region" description="Helical" evidence="11">
    <location>
        <begin position="181"/>
        <end position="199"/>
    </location>
</feature>